<evidence type="ECO:0000313" key="11">
    <source>
        <dbReference type="Proteomes" id="UP000078237"/>
    </source>
</evidence>
<dbReference type="GO" id="GO:0007165">
    <property type="term" value="P:signal transduction"/>
    <property type="evidence" value="ECO:0007669"/>
    <property type="project" value="InterPro"/>
</dbReference>
<dbReference type="SMART" id="SM00176">
    <property type="entry name" value="RAN"/>
    <property type="match status" value="1"/>
</dbReference>
<dbReference type="GO" id="GO:0005525">
    <property type="term" value="F:GTP binding"/>
    <property type="evidence" value="ECO:0007669"/>
    <property type="project" value="UniProtKB-KW"/>
</dbReference>
<gene>
    <name evidence="10" type="ORF">MMYC01_204652</name>
</gene>
<keyword evidence="5" id="KW-0547">Nucleotide-binding</keyword>
<dbReference type="Gene3D" id="3.40.50.300">
    <property type="entry name" value="P-loop containing nucleotide triphosphate hydrolases"/>
    <property type="match status" value="1"/>
</dbReference>
<sequence length="232" mass="25823">MASKFTREYKLVVVGGGGVGKSCLTIQLIQSHFVDEYDPTIEDSYRKQCIVDDEVALLDVLDTAGQEEYSAMREQYMRTGEGFLLVYSITSRESFDEIRTFQQQILRVKDKDAFPMVVVGNKLDLNNERKVSAEGTSKLPTTLLLDANMATIEGKMLADEFKCKFLETSAKTNTNVENAFFEVVRAIRRYNREMQGGPSPGSGLSHNSAAMGKMDMADEDTQAGCCSKCVLM</sequence>
<evidence type="ECO:0000256" key="5">
    <source>
        <dbReference type="ARBA" id="ARBA00022741"/>
    </source>
</evidence>
<keyword evidence="7" id="KW-0472">Membrane</keyword>
<keyword evidence="3" id="KW-1003">Cell membrane</keyword>
<comment type="subcellular location">
    <subcellularLocation>
        <location evidence="1">Cell membrane</location>
        <topology evidence="1">Lipid-anchor</topology>
    </subcellularLocation>
</comment>
<dbReference type="InterPro" id="IPR001806">
    <property type="entry name" value="Small_GTPase"/>
</dbReference>
<organism evidence="10 11">
    <name type="scientific">Madurella mycetomatis</name>
    <dbReference type="NCBI Taxonomy" id="100816"/>
    <lineage>
        <taxon>Eukaryota</taxon>
        <taxon>Fungi</taxon>
        <taxon>Dikarya</taxon>
        <taxon>Ascomycota</taxon>
        <taxon>Pezizomycotina</taxon>
        <taxon>Sordariomycetes</taxon>
        <taxon>Sordariomycetidae</taxon>
        <taxon>Sordariales</taxon>
        <taxon>Sordariales incertae sedis</taxon>
        <taxon>Madurella</taxon>
    </lineage>
</organism>
<dbReference type="Pfam" id="PF00071">
    <property type="entry name" value="Ras"/>
    <property type="match status" value="1"/>
</dbReference>
<dbReference type="PANTHER" id="PTHR24070">
    <property type="entry name" value="RAS, DI-RAS, AND RHEB FAMILY MEMBERS OF SMALL GTPASE SUPERFAMILY"/>
    <property type="match status" value="1"/>
</dbReference>
<evidence type="ECO:0000256" key="7">
    <source>
        <dbReference type="ARBA" id="ARBA00023136"/>
    </source>
</evidence>
<evidence type="ECO:0000256" key="3">
    <source>
        <dbReference type="ARBA" id="ARBA00022475"/>
    </source>
</evidence>
<dbReference type="InterPro" id="IPR027417">
    <property type="entry name" value="P-loop_NTPase"/>
</dbReference>
<dbReference type="OrthoDB" id="5976022at2759"/>
<dbReference type="SMART" id="SM00175">
    <property type="entry name" value="RAB"/>
    <property type="match status" value="1"/>
</dbReference>
<evidence type="ECO:0000256" key="4">
    <source>
        <dbReference type="ARBA" id="ARBA00022481"/>
    </source>
</evidence>
<dbReference type="InterPro" id="IPR005225">
    <property type="entry name" value="Small_GTP-bd"/>
</dbReference>
<protein>
    <submittedName>
        <fullName evidence="10">Ras-like protein</fullName>
    </submittedName>
</protein>
<dbReference type="STRING" id="100816.A0A175W2Q8"/>
<dbReference type="SUPFAM" id="SSF52540">
    <property type="entry name" value="P-loop containing nucleoside triphosphate hydrolases"/>
    <property type="match status" value="1"/>
</dbReference>
<evidence type="ECO:0000256" key="8">
    <source>
        <dbReference type="ARBA" id="ARBA00023288"/>
    </source>
</evidence>
<keyword evidence="6" id="KW-0342">GTP-binding</keyword>
<dbReference type="Proteomes" id="UP000078237">
    <property type="component" value="Unassembled WGS sequence"/>
</dbReference>
<dbReference type="NCBIfam" id="TIGR00231">
    <property type="entry name" value="small_GTP"/>
    <property type="match status" value="1"/>
</dbReference>
<dbReference type="PROSITE" id="PS51421">
    <property type="entry name" value="RAS"/>
    <property type="match status" value="1"/>
</dbReference>
<dbReference type="InterPro" id="IPR020849">
    <property type="entry name" value="Small_GTPase_Ras-type"/>
</dbReference>
<proteinExistence type="inferred from homology"/>
<evidence type="ECO:0000313" key="10">
    <source>
        <dbReference type="EMBL" id="KXX77845.1"/>
    </source>
</evidence>
<dbReference type="VEuPathDB" id="FungiDB:MMYC01_204652"/>
<keyword evidence="9" id="KW-0636">Prenylation</keyword>
<reference evidence="10 11" key="1">
    <citation type="journal article" date="2016" name="Genome Announc.">
        <title>Genome Sequence of Madurella mycetomatis mm55, Isolated from a Human Mycetoma Case in Sudan.</title>
        <authorList>
            <person name="Smit S."/>
            <person name="Derks M.F."/>
            <person name="Bervoets S."/>
            <person name="Fahal A."/>
            <person name="van Leeuwen W."/>
            <person name="van Belkum A."/>
            <person name="van de Sande W.W."/>
        </authorList>
    </citation>
    <scope>NUCLEOTIDE SEQUENCE [LARGE SCALE GENOMIC DNA]</scope>
    <source>
        <strain evidence="11">mm55</strain>
    </source>
</reference>
<evidence type="ECO:0000256" key="1">
    <source>
        <dbReference type="ARBA" id="ARBA00004193"/>
    </source>
</evidence>
<dbReference type="GO" id="GO:0005886">
    <property type="term" value="C:plasma membrane"/>
    <property type="evidence" value="ECO:0007669"/>
    <property type="project" value="UniProtKB-SubCell"/>
</dbReference>
<dbReference type="PRINTS" id="PR00449">
    <property type="entry name" value="RASTRNSFRMNG"/>
</dbReference>
<keyword evidence="8" id="KW-0449">Lipoprotein</keyword>
<dbReference type="SMART" id="SM00174">
    <property type="entry name" value="RHO"/>
    <property type="match status" value="1"/>
</dbReference>
<dbReference type="PROSITE" id="PS51419">
    <property type="entry name" value="RAB"/>
    <property type="match status" value="1"/>
</dbReference>
<dbReference type="SMART" id="SM00173">
    <property type="entry name" value="RAS"/>
    <property type="match status" value="1"/>
</dbReference>
<keyword evidence="4" id="KW-0488">Methylation</keyword>
<comment type="similarity">
    <text evidence="2">Belongs to the small GTPase superfamily. Ras family.</text>
</comment>
<evidence type="ECO:0000256" key="2">
    <source>
        <dbReference type="ARBA" id="ARBA00008344"/>
    </source>
</evidence>
<dbReference type="PROSITE" id="PS51420">
    <property type="entry name" value="RHO"/>
    <property type="match status" value="1"/>
</dbReference>
<dbReference type="GO" id="GO:0003924">
    <property type="term" value="F:GTPase activity"/>
    <property type="evidence" value="ECO:0007669"/>
    <property type="project" value="InterPro"/>
</dbReference>
<accession>A0A175W2Q8</accession>
<dbReference type="EMBL" id="LCTW02000143">
    <property type="protein sequence ID" value="KXX77845.1"/>
    <property type="molecule type" value="Genomic_DNA"/>
</dbReference>
<evidence type="ECO:0000256" key="9">
    <source>
        <dbReference type="ARBA" id="ARBA00023289"/>
    </source>
</evidence>
<name>A0A175W2Q8_9PEZI</name>
<dbReference type="AlphaFoldDB" id="A0A175W2Q8"/>
<dbReference type="FunFam" id="3.40.50.300:FF:000080">
    <property type="entry name" value="Ras-like GTPase Ras1"/>
    <property type="match status" value="1"/>
</dbReference>
<keyword evidence="11" id="KW-1185">Reference proteome</keyword>
<evidence type="ECO:0000256" key="6">
    <source>
        <dbReference type="ARBA" id="ARBA00023134"/>
    </source>
</evidence>
<comment type="caution">
    <text evidence="10">The sequence shown here is derived from an EMBL/GenBank/DDBJ whole genome shotgun (WGS) entry which is preliminary data.</text>
</comment>